<organism evidence="2 3">
    <name type="scientific">Phakopsora pachyrhizi</name>
    <name type="common">Asian soybean rust disease fungus</name>
    <dbReference type="NCBI Taxonomy" id="170000"/>
    <lineage>
        <taxon>Eukaryota</taxon>
        <taxon>Fungi</taxon>
        <taxon>Dikarya</taxon>
        <taxon>Basidiomycota</taxon>
        <taxon>Pucciniomycotina</taxon>
        <taxon>Pucciniomycetes</taxon>
        <taxon>Pucciniales</taxon>
        <taxon>Phakopsoraceae</taxon>
        <taxon>Phakopsora</taxon>
    </lineage>
</organism>
<dbReference type="Gene3D" id="3.30.1490.20">
    <property type="entry name" value="ATP-grasp fold, A domain"/>
    <property type="match status" value="1"/>
</dbReference>
<comment type="caution">
    <text evidence="2">The sequence shown here is derived from an EMBL/GenBank/DDBJ whole genome shotgun (WGS) entry which is preliminary data.</text>
</comment>
<name>A0AAV0BJ73_PHAPC</name>
<dbReference type="AlphaFoldDB" id="A0AAV0BJ73"/>
<dbReference type="Gene3D" id="3.30.470.20">
    <property type="entry name" value="ATP-grasp fold, B domain"/>
    <property type="match status" value="1"/>
</dbReference>
<dbReference type="Gene3D" id="3.40.50.20">
    <property type="match status" value="1"/>
</dbReference>
<proteinExistence type="predicted"/>
<feature type="domain" description="PurT/PurK-like preATP-grasp" evidence="1">
    <location>
        <begin position="31"/>
        <end position="71"/>
    </location>
</feature>
<dbReference type="Pfam" id="PF22660">
    <property type="entry name" value="RS_preATP-grasp-like"/>
    <property type="match status" value="1"/>
</dbReference>
<sequence>MDKPVIGVICKLKILPVTDLTKWSPEDIVLRHHVGSFKNAKSILQLSRLVDILTIEIEHVNIQVLKQLKAKPSAGRSKTGIKIHPSPYVIKLIQDKFLQEQFMRSICVAVVDFKEVSQKASLEDLKIESRLLAYNGQGNYLITDLVDIEKAILSLSSISSNHNFHKLKLYAKHFVTFSCKISVMAVRGKNSRVEPGTSRVP</sequence>
<evidence type="ECO:0000259" key="1">
    <source>
        <dbReference type="Pfam" id="PF22660"/>
    </source>
</evidence>
<reference evidence="2" key="1">
    <citation type="submission" date="2022-06" db="EMBL/GenBank/DDBJ databases">
        <authorList>
            <consortium name="SYNGENTA / RWTH Aachen University"/>
        </authorList>
    </citation>
    <scope>NUCLEOTIDE SEQUENCE</scope>
</reference>
<protein>
    <recommendedName>
        <fullName evidence="1">PurT/PurK-like preATP-grasp domain-containing protein</fullName>
    </recommendedName>
</protein>
<dbReference type="PANTHER" id="PTHR11609:SF5">
    <property type="entry name" value="PHOSPHORIBOSYLAMINOIMIDAZOLE CARBOXYLASE"/>
    <property type="match status" value="1"/>
</dbReference>
<evidence type="ECO:0000313" key="3">
    <source>
        <dbReference type="Proteomes" id="UP001153365"/>
    </source>
</evidence>
<evidence type="ECO:0000313" key="2">
    <source>
        <dbReference type="EMBL" id="CAH7686374.1"/>
    </source>
</evidence>
<keyword evidence="3" id="KW-1185">Reference proteome</keyword>
<dbReference type="InterPro" id="IPR054350">
    <property type="entry name" value="PurT/PurK_preATP-grasp"/>
</dbReference>
<dbReference type="PANTHER" id="PTHR11609">
    <property type="entry name" value="PURINE BIOSYNTHESIS PROTEIN 6/7, PUR6/7"/>
    <property type="match status" value="1"/>
</dbReference>
<dbReference type="Proteomes" id="UP001153365">
    <property type="component" value="Unassembled WGS sequence"/>
</dbReference>
<gene>
    <name evidence="2" type="ORF">PPACK8108_LOCUS21018</name>
</gene>
<accession>A0AAV0BJ73</accession>
<dbReference type="InterPro" id="IPR013815">
    <property type="entry name" value="ATP_grasp_subdomain_1"/>
</dbReference>
<dbReference type="EMBL" id="CALTRL010005790">
    <property type="protein sequence ID" value="CAH7686374.1"/>
    <property type="molecule type" value="Genomic_DNA"/>
</dbReference>
<dbReference type="GO" id="GO:0005524">
    <property type="term" value="F:ATP binding"/>
    <property type="evidence" value="ECO:0007669"/>
    <property type="project" value="InterPro"/>
</dbReference>